<dbReference type="Pfam" id="PF01535">
    <property type="entry name" value="PPR"/>
    <property type="match status" value="3"/>
</dbReference>
<dbReference type="GO" id="GO:0009451">
    <property type="term" value="P:RNA modification"/>
    <property type="evidence" value="ECO:0000318"/>
    <property type="project" value="GO_Central"/>
</dbReference>
<evidence type="ECO:0000313" key="4">
    <source>
        <dbReference type="Proteomes" id="UP000001514"/>
    </source>
</evidence>
<dbReference type="SUPFAM" id="SSF48452">
    <property type="entry name" value="TPR-like"/>
    <property type="match status" value="1"/>
</dbReference>
<dbReference type="FunFam" id="1.25.40.10:FF:000158">
    <property type="entry name" value="pentatricopeptide repeat-containing protein At2g33680"/>
    <property type="match status" value="1"/>
</dbReference>
<dbReference type="Gene3D" id="1.25.40.10">
    <property type="entry name" value="Tetratricopeptide repeat domain"/>
    <property type="match status" value="2"/>
</dbReference>
<evidence type="ECO:0000256" key="1">
    <source>
        <dbReference type="ARBA" id="ARBA00022737"/>
    </source>
</evidence>
<proteinExistence type="predicted"/>
<evidence type="ECO:0000313" key="3">
    <source>
        <dbReference type="EMBL" id="EFJ15901.1"/>
    </source>
</evidence>
<dbReference type="GO" id="GO:0003723">
    <property type="term" value="F:RNA binding"/>
    <property type="evidence" value="ECO:0007669"/>
    <property type="project" value="InterPro"/>
</dbReference>
<keyword evidence="1" id="KW-0677">Repeat</keyword>
<accession>D8SI28</accession>
<organism evidence="4">
    <name type="scientific">Selaginella moellendorffii</name>
    <name type="common">Spikemoss</name>
    <dbReference type="NCBI Taxonomy" id="88036"/>
    <lineage>
        <taxon>Eukaryota</taxon>
        <taxon>Viridiplantae</taxon>
        <taxon>Streptophyta</taxon>
        <taxon>Embryophyta</taxon>
        <taxon>Tracheophyta</taxon>
        <taxon>Lycopodiopsida</taxon>
        <taxon>Selaginellales</taxon>
        <taxon>Selaginellaceae</taxon>
        <taxon>Selaginella</taxon>
    </lineage>
</organism>
<dbReference type="PANTHER" id="PTHR47926">
    <property type="entry name" value="PENTATRICOPEPTIDE REPEAT-CONTAINING PROTEIN"/>
    <property type="match status" value="1"/>
</dbReference>
<dbReference type="InterPro" id="IPR011990">
    <property type="entry name" value="TPR-like_helical_dom_sf"/>
</dbReference>
<dbReference type="Pfam" id="PF13041">
    <property type="entry name" value="PPR_2"/>
    <property type="match status" value="1"/>
</dbReference>
<reference evidence="3 4" key="1">
    <citation type="journal article" date="2011" name="Science">
        <title>The Selaginella genome identifies genetic changes associated with the evolution of vascular plants.</title>
        <authorList>
            <person name="Banks J.A."/>
            <person name="Nishiyama T."/>
            <person name="Hasebe M."/>
            <person name="Bowman J.L."/>
            <person name="Gribskov M."/>
            <person name="dePamphilis C."/>
            <person name="Albert V.A."/>
            <person name="Aono N."/>
            <person name="Aoyama T."/>
            <person name="Ambrose B.A."/>
            <person name="Ashton N.W."/>
            <person name="Axtell M.J."/>
            <person name="Barker E."/>
            <person name="Barker M.S."/>
            <person name="Bennetzen J.L."/>
            <person name="Bonawitz N.D."/>
            <person name="Chapple C."/>
            <person name="Cheng C."/>
            <person name="Correa L.G."/>
            <person name="Dacre M."/>
            <person name="DeBarry J."/>
            <person name="Dreyer I."/>
            <person name="Elias M."/>
            <person name="Engstrom E.M."/>
            <person name="Estelle M."/>
            <person name="Feng L."/>
            <person name="Finet C."/>
            <person name="Floyd S.K."/>
            <person name="Frommer W.B."/>
            <person name="Fujita T."/>
            <person name="Gramzow L."/>
            <person name="Gutensohn M."/>
            <person name="Harholt J."/>
            <person name="Hattori M."/>
            <person name="Heyl A."/>
            <person name="Hirai T."/>
            <person name="Hiwatashi Y."/>
            <person name="Ishikawa M."/>
            <person name="Iwata M."/>
            <person name="Karol K.G."/>
            <person name="Koehler B."/>
            <person name="Kolukisaoglu U."/>
            <person name="Kubo M."/>
            <person name="Kurata T."/>
            <person name="Lalonde S."/>
            <person name="Li K."/>
            <person name="Li Y."/>
            <person name="Litt A."/>
            <person name="Lyons E."/>
            <person name="Manning G."/>
            <person name="Maruyama T."/>
            <person name="Michael T.P."/>
            <person name="Mikami K."/>
            <person name="Miyazaki S."/>
            <person name="Morinaga S."/>
            <person name="Murata T."/>
            <person name="Mueller-Roeber B."/>
            <person name="Nelson D.R."/>
            <person name="Obara M."/>
            <person name="Oguri Y."/>
            <person name="Olmstead R.G."/>
            <person name="Onodera N."/>
            <person name="Petersen B.L."/>
            <person name="Pils B."/>
            <person name="Prigge M."/>
            <person name="Rensing S.A."/>
            <person name="Riano-Pachon D.M."/>
            <person name="Roberts A.W."/>
            <person name="Sato Y."/>
            <person name="Scheller H.V."/>
            <person name="Schulz B."/>
            <person name="Schulz C."/>
            <person name="Shakirov E.V."/>
            <person name="Shibagaki N."/>
            <person name="Shinohara N."/>
            <person name="Shippen D.E."/>
            <person name="Soerensen I."/>
            <person name="Sotooka R."/>
            <person name="Sugimoto N."/>
            <person name="Sugita M."/>
            <person name="Sumikawa N."/>
            <person name="Tanurdzic M."/>
            <person name="Theissen G."/>
            <person name="Ulvskov P."/>
            <person name="Wakazuki S."/>
            <person name="Weng J.K."/>
            <person name="Willats W.W."/>
            <person name="Wipf D."/>
            <person name="Wolf P.G."/>
            <person name="Yang L."/>
            <person name="Zimmer A.D."/>
            <person name="Zhu Q."/>
            <person name="Mitros T."/>
            <person name="Hellsten U."/>
            <person name="Loque D."/>
            <person name="Otillar R."/>
            <person name="Salamov A."/>
            <person name="Schmutz J."/>
            <person name="Shapiro H."/>
            <person name="Lindquist E."/>
            <person name="Lucas S."/>
            <person name="Rokhsar D."/>
            <person name="Grigoriev I.V."/>
        </authorList>
    </citation>
    <scope>NUCLEOTIDE SEQUENCE [LARGE SCALE GENOMIC DNA]</scope>
</reference>
<dbReference type="KEGG" id="smo:SELMODRAFT_117460"/>
<dbReference type="InParanoid" id="D8SI28"/>
<keyword evidence="4" id="KW-1185">Reference proteome</keyword>
<evidence type="ECO:0008006" key="5">
    <source>
        <dbReference type="Google" id="ProtNLM"/>
    </source>
</evidence>
<dbReference type="InterPro" id="IPR002885">
    <property type="entry name" value="PPR_rpt"/>
</dbReference>
<dbReference type="InterPro" id="IPR046960">
    <property type="entry name" value="PPR_At4g14850-like_plant"/>
</dbReference>
<dbReference type="EMBL" id="GL377621">
    <property type="protein sequence ID" value="EFJ15901.1"/>
    <property type="molecule type" value="Genomic_DNA"/>
</dbReference>
<feature type="repeat" description="PPR" evidence="2">
    <location>
        <begin position="109"/>
        <end position="143"/>
    </location>
</feature>
<dbReference type="HOGENOM" id="CLU_002706_0_0_1"/>
<gene>
    <name evidence="3" type="ORF">SELMODRAFT_117460</name>
</gene>
<dbReference type="NCBIfam" id="TIGR00756">
    <property type="entry name" value="PPR"/>
    <property type="match status" value="2"/>
</dbReference>
<feature type="repeat" description="PPR" evidence="2">
    <location>
        <begin position="211"/>
        <end position="245"/>
    </location>
</feature>
<dbReference type="Gramene" id="EFJ15901">
    <property type="protein sequence ID" value="EFJ15901"/>
    <property type="gene ID" value="SELMODRAFT_117460"/>
</dbReference>
<protein>
    <recommendedName>
        <fullName evidence="5">Pentacotripeptide-repeat region of PRORP domain-containing protein</fullName>
    </recommendedName>
</protein>
<sequence length="370" mass="40307">MQLEGIAPDRRMFVALGNAAAAARDLEQGRVIHRCAQESGYCRDSQLATAILNMYGKCGDIRSARVVFDAIAAPGEIDVVVGTALVAMYGRVGSLRSASNVFLVMPEKNTVTWNTMIAAYAQNGHHKEALGVYWRMLLDGQHRPSKVTFLGVFQACQSPQFLIHGRSIHSQSTEKGLSHDTAVATTIVSMYGKCGNLDGAREVFAGIQNRDSACWTAMIAAFAVHSDPASTLELFQMMLLEGIAADGRTFMGMLDGCTHTGRVEQGCYYFGLMSDHWIVPEKEHYGCLADLLGRAGWLLEAEDFIKKMPASVVDDFKWMSLLGACKMHGDVSRAERAAKQAVQLNSRNSAAAYVALSSVYVANSTKLHRP</sequence>
<dbReference type="PANTHER" id="PTHR47926:SF533">
    <property type="entry name" value="DYW DOMAIN-CONTAINING PROTEIN"/>
    <property type="match status" value="1"/>
</dbReference>
<dbReference type="AlphaFoldDB" id="D8SI28"/>
<dbReference type="eggNOG" id="KOG4197">
    <property type="taxonomic scope" value="Eukaryota"/>
</dbReference>
<dbReference type="GO" id="GO:0048731">
    <property type="term" value="P:system development"/>
    <property type="evidence" value="ECO:0007669"/>
    <property type="project" value="UniProtKB-ARBA"/>
</dbReference>
<dbReference type="Proteomes" id="UP000001514">
    <property type="component" value="Unassembled WGS sequence"/>
</dbReference>
<dbReference type="PROSITE" id="PS51375">
    <property type="entry name" value="PPR"/>
    <property type="match status" value="2"/>
</dbReference>
<name>D8SI28_SELML</name>
<evidence type="ECO:0000256" key="2">
    <source>
        <dbReference type="PROSITE-ProRule" id="PRU00708"/>
    </source>
</evidence>